<accession>A0A7K1UGA4</accession>
<dbReference type="PANTHER" id="PTHR36503:SF2">
    <property type="entry name" value="BLR2408 PROTEIN"/>
    <property type="match status" value="1"/>
</dbReference>
<name>A0A7K1UGA4_9MICC</name>
<reference evidence="2 3" key="1">
    <citation type="submission" date="2019-12" db="EMBL/GenBank/DDBJ databases">
        <title>Nesterenkonia muleiensis sp. nov., a novel actinobacterium isolated from sap of Populus euphratica.</title>
        <authorList>
            <person name="Wang R."/>
        </authorList>
    </citation>
    <scope>NUCLEOTIDE SEQUENCE [LARGE SCALE GENOMIC DNA]</scope>
    <source>
        <strain evidence="2 3">F10</strain>
    </source>
</reference>
<sequence>MTRPVTISLPIGGRQRSYEFYQSALSLEPVGEPAEDGVPEPLQFRLDEHTILMLVPTGGFGWVIGDHEIAPRGSSEVLLSLTAASPEEVSRIVERMHAGGGVILAAPMQQDWGFAGVATDPDGHAWQIIAH</sequence>
<protein>
    <submittedName>
        <fullName evidence="2">VOC family protein</fullName>
    </submittedName>
</protein>
<dbReference type="InterPro" id="IPR004360">
    <property type="entry name" value="Glyas_Fos-R_dOase_dom"/>
</dbReference>
<comment type="caution">
    <text evidence="2">The sequence shown here is derived from an EMBL/GenBank/DDBJ whole genome shotgun (WGS) entry which is preliminary data.</text>
</comment>
<dbReference type="AlphaFoldDB" id="A0A7K1UGA4"/>
<keyword evidence="3" id="KW-1185">Reference proteome</keyword>
<proteinExistence type="predicted"/>
<dbReference type="OrthoDB" id="9798430at2"/>
<dbReference type="PROSITE" id="PS51819">
    <property type="entry name" value="VOC"/>
    <property type="match status" value="1"/>
</dbReference>
<dbReference type="PANTHER" id="PTHR36503">
    <property type="entry name" value="BLR2520 PROTEIN"/>
    <property type="match status" value="1"/>
</dbReference>
<evidence type="ECO:0000313" key="2">
    <source>
        <dbReference type="EMBL" id="MVT25498.1"/>
    </source>
</evidence>
<evidence type="ECO:0000313" key="3">
    <source>
        <dbReference type="Proteomes" id="UP000460157"/>
    </source>
</evidence>
<organism evidence="2 3">
    <name type="scientific">Nesterenkonia alkaliphila</name>
    <dbReference type="NCBI Taxonomy" id="1463631"/>
    <lineage>
        <taxon>Bacteria</taxon>
        <taxon>Bacillati</taxon>
        <taxon>Actinomycetota</taxon>
        <taxon>Actinomycetes</taxon>
        <taxon>Micrococcales</taxon>
        <taxon>Micrococcaceae</taxon>
        <taxon>Nesterenkonia</taxon>
    </lineage>
</organism>
<dbReference type="SUPFAM" id="SSF54593">
    <property type="entry name" value="Glyoxalase/Bleomycin resistance protein/Dihydroxybiphenyl dioxygenase"/>
    <property type="match status" value="1"/>
</dbReference>
<evidence type="ECO:0000259" key="1">
    <source>
        <dbReference type="PROSITE" id="PS51819"/>
    </source>
</evidence>
<dbReference type="Pfam" id="PF00903">
    <property type="entry name" value="Glyoxalase"/>
    <property type="match status" value="1"/>
</dbReference>
<dbReference type="InterPro" id="IPR037523">
    <property type="entry name" value="VOC_core"/>
</dbReference>
<gene>
    <name evidence="2" type="ORF">GNZ21_03830</name>
</gene>
<dbReference type="Gene3D" id="3.10.180.10">
    <property type="entry name" value="2,3-Dihydroxybiphenyl 1,2-Dioxygenase, domain 1"/>
    <property type="match status" value="1"/>
</dbReference>
<dbReference type="Proteomes" id="UP000460157">
    <property type="component" value="Unassembled WGS sequence"/>
</dbReference>
<feature type="domain" description="VOC" evidence="1">
    <location>
        <begin position="3"/>
        <end position="131"/>
    </location>
</feature>
<dbReference type="RefSeq" id="WP_157321503.1">
    <property type="nucleotide sequence ID" value="NZ_BMFX01000029.1"/>
</dbReference>
<dbReference type="EMBL" id="WRPM01000026">
    <property type="protein sequence ID" value="MVT25498.1"/>
    <property type="molecule type" value="Genomic_DNA"/>
</dbReference>
<dbReference type="InterPro" id="IPR029068">
    <property type="entry name" value="Glyas_Bleomycin-R_OHBP_Dase"/>
</dbReference>